<proteinExistence type="predicted"/>
<name>A0A839GQE0_9BACT</name>
<dbReference type="AlphaFoldDB" id="A0A839GQE0"/>
<comment type="caution">
    <text evidence="1">The sequence shown here is derived from an EMBL/GenBank/DDBJ whole genome shotgun (WGS) entry which is preliminary data.</text>
</comment>
<dbReference type="InterPro" id="IPR025358">
    <property type="entry name" value="DUF4262"/>
</dbReference>
<gene>
    <name evidence="1" type="ORF">FHS90_001807</name>
</gene>
<dbReference type="Pfam" id="PF14081">
    <property type="entry name" value="DUF4262"/>
    <property type="match status" value="1"/>
</dbReference>
<reference evidence="1 2" key="1">
    <citation type="submission" date="2020-08" db="EMBL/GenBank/DDBJ databases">
        <title>Genomic Encyclopedia of Type Strains, Phase IV (KMG-IV): sequencing the most valuable type-strain genomes for metagenomic binning, comparative biology and taxonomic classification.</title>
        <authorList>
            <person name="Goeker M."/>
        </authorList>
    </citation>
    <scope>NUCLEOTIDE SEQUENCE [LARGE SCALE GENOMIC DNA]</scope>
    <source>
        <strain evidence="1 2">DSM 29854</strain>
    </source>
</reference>
<protein>
    <submittedName>
        <fullName evidence="1">Uncharacterized protein</fullName>
    </submittedName>
</protein>
<dbReference type="EMBL" id="JACJIQ010000006">
    <property type="protein sequence ID" value="MBA9077096.1"/>
    <property type="molecule type" value="Genomic_DNA"/>
</dbReference>
<accession>A0A839GQE0</accession>
<organism evidence="1 2">
    <name type="scientific">Rufibacter quisquiliarum</name>
    <dbReference type="NCBI Taxonomy" id="1549639"/>
    <lineage>
        <taxon>Bacteria</taxon>
        <taxon>Pseudomonadati</taxon>
        <taxon>Bacteroidota</taxon>
        <taxon>Cytophagia</taxon>
        <taxon>Cytophagales</taxon>
        <taxon>Hymenobacteraceae</taxon>
        <taxon>Rufibacter</taxon>
    </lineage>
</organism>
<evidence type="ECO:0000313" key="1">
    <source>
        <dbReference type="EMBL" id="MBA9077096.1"/>
    </source>
</evidence>
<evidence type="ECO:0000313" key="2">
    <source>
        <dbReference type="Proteomes" id="UP000563094"/>
    </source>
</evidence>
<keyword evidence="2" id="KW-1185">Reference proteome</keyword>
<dbReference type="RefSeq" id="WP_182512737.1">
    <property type="nucleotide sequence ID" value="NZ_JACJIQ010000006.1"/>
</dbReference>
<dbReference type="Proteomes" id="UP000563094">
    <property type="component" value="Unassembled WGS sequence"/>
</dbReference>
<sequence>MIDRVDFFKIVQANIEKDEYHITIVNGIDLPRFAYTIGCKEIFGAEIIFAGGEYYSKDSVVTIIQQTVEELKKGLGKQTFYIKIDSLGSFSLSEVDRSWSELVALGVFDYYNQSVINFLQILPDKEHNTIDVPNMSEKFDVGSQQIWQWLVREWDYPVPRNSTAVTNLKVLYGEKSTEVMRWETDEWEVFSGAGPDVPKEEIRIVPLGVLLGSDKSLEPVVHLEVGKGLWRDPIDLVWNQWE</sequence>